<dbReference type="GO" id="GO:0005737">
    <property type="term" value="C:cytoplasm"/>
    <property type="evidence" value="ECO:0007669"/>
    <property type="project" value="TreeGrafter"/>
</dbReference>
<feature type="region of interest" description="Disordered" evidence="4">
    <location>
        <begin position="614"/>
        <end position="674"/>
    </location>
</feature>
<dbReference type="PROSITE" id="PS50005">
    <property type="entry name" value="TPR"/>
    <property type="match status" value="1"/>
</dbReference>
<dbReference type="PANTHER" id="PTHR22767">
    <property type="entry name" value="N-TERMINAL ACETYLTRANSFERASE-RELATED"/>
    <property type="match status" value="1"/>
</dbReference>
<keyword evidence="5" id="KW-0808">Transferase</keyword>
<feature type="compositionally biased region" description="Basic and acidic residues" evidence="4">
    <location>
        <begin position="705"/>
        <end position="727"/>
    </location>
</feature>
<dbReference type="InterPro" id="IPR011990">
    <property type="entry name" value="TPR-like_helical_dom_sf"/>
</dbReference>
<keyword evidence="1" id="KW-0677">Repeat</keyword>
<dbReference type="SMART" id="SM00028">
    <property type="entry name" value="TPR"/>
    <property type="match status" value="3"/>
</dbReference>
<evidence type="ECO:0000256" key="2">
    <source>
        <dbReference type="ARBA" id="ARBA00022803"/>
    </source>
</evidence>
<evidence type="ECO:0000313" key="5">
    <source>
        <dbReference type="EMBL" id="SCQ17243.1"/>
    </source>
</evidence>
<dbReference type="Gene3D" id="1.25.40.1040">
    <property type="match status" value="3"/>
</dbReference>
<organism evidence="5 6">
    <name type="scientific">Plasmodium ovale</name>
    <name type="common">malaria parasite P. ovale</name>
    <dbReference type="NCBI Taxonomy" id="36330"/>
    <lineage>
        <taxon>Eukaryota</taxon>
        <taxon>Sar</taxon>
        <taxon>Alveolata</taxon>
        <taxon>Apicomplexa</taxon>
        <taxon>Aconoidasida</taxon>
        <taxon>Haemosporida</taxon>
        <taxon>Plasmodiidae</taxon>
        <taxon>Plasmodium</taxon>
        <taxon>Plasmodium (Plasmodium)</taxon>
    </lineage>
</organism>
<dbReference type="GO" id="GO:0016746">
    <property type="term" value="F:acyltransferase activity"/>
    <property type="evidence" value="ECO:0007669"/>
    <property type="project" value="UniProtKB-KW"/>
</dbReference>
<proteinExistence type="predicted"/>
<dbReference type="InterPro" id="IPR021183">
    <property type="entry name" value="NatA_aux_su"/>
</dbReference>
<dbReference type="VEuPathDB" id="PlasmoDB:PocGH01_14068800"/>
<gene>
    <name evidence="5" type="primary">PocGH01_14068800</name>
    <name evidence="5" type="ORF">POCGH01_14068800</name>
</gene>
<evidence type="ECO:0000313" key="6">
    <source>
        <dbReference type="Proteomes" id="UP000242942"/>
    </source>
</evidence>
<feature type="repeat" description="TPR" evidence="3">
    <location>
        <begin position="86"/>
        <end position="119"/>
    </location>
</feature>
<dbReference type="PANTHER" id="PTHR22767:SF2">
    <property type="entry name" value="N(ALPHA)-ACETYLTRANSFERASE 15_16, ISOFORM A"/>
    <property type="match status" value="1"/>
</dbReference>
<accession>A0A1D3UAS8</accession>
<dbReference type="Pfam" id="PF12569">
    <property type="entry name" value="NatA_aux_su"/>
    <property type="match status" value="1"/>
</dbReference>
<dbReference type="EMBL" id="LT594595">
    <property type="protein sequence ID" value="SCQ17243.1"/>
    <property type="molecule type" value="Genomic_DNA"/>
</dbReference>
<keyword evidence="6" id="KW-1185">Reference proteome</keyword>
<feature type="region of interest" description="Disordered" evidence="4">
    <location>
        <begin position="701"/>
        <end position="770"/>
    </location>
</feature>
<reference evidence="5 6" key="1">
    <citation type="submission" date="2016-06" db="EMBL/GenBank/DDBJ databases">
        <authorList>
            <consortium name="Pathogen Informatics"/>
        </authorList>
    </citation>
    <scope>NUCLEOTIDE SEQUENCE [LARGE SCALE GENOMIC DNA]</scope>
    <source>
        <strain evidence="5">PocGH01</strain>
    </source>
</reference>
<dbReference type="VEuPathDB" id="PlasmoDB:POWCR01_140062900"/>
<dbReference type="InterPro" id="IPR019734">
    <property type="entry name" value="TPR_rpt"/>
</dbReference>
<feature type="compositionally biased region" description="Polar residues" evidence="4">
    <location>
        <begin position="634"/>
        <end position="646"/>
    </location>
</feature>
<name>A0A1D3UAS8_PLAOA</name>
<evidence type="ECO:0000256" key="3">
    <source>
        <dbReference type="PROSITE-ProRule" id="PRU00339"/>
    </source>
</evidence>
<keyword evidence="5" id="KW-0012">Acyltransferase</keyword>
<dbReference type="Proteomes" id="UP000242942">
    <property type="component" value="Chromosome 14"/>
</dbReference>
<sequence>MHNKQNADSNKLPNKEMNNFRLMTQMIELKKHKKAFKICEHILKKYPKHGETLAMKGYLLNAIDENNKEEAFKCVKEGIKNNLSSSFCWYLYGCLYKVYKNYDEALKCYLKSVQLNRQDYKALKESCILLLYLKKYEQFRDLRMDVYNDTLKGIRDKAILVFAFHLLNQYEKCYLIIKQIEYDIYLNEDEIGNTEKYELFMYIAEILLEGKMYKECLRFLEVYENIFLDKLWYFQMIALIHLYEDNFVQANIFFKKAFSLNYENLNLLLLILFTEDRYFIEGGDDSSGDCAFDGVLPTKKEKELEKENTHPNESNAGNVLSLSNLFFLDYKDEHKMDEKVNIGKNVKVLLHEFILDIYGSNRNLKLLSHVQKNVLNDYICHNLDMKSYDIYTISEFNNFVNVNIVTEENFKHGLDSPNIDHFLCSLNELAEESKSKQDGMDIHMYNNIHWSQKVGVDLLYSQKRKFEKYMNILHFYKIKKLNDKEEKCFELYFKHLQKMYKNSNLLKIFPLYFYNERKFAHHVEKLFRSLCFQKCLTIFSYFKPFFTINNIKIMLFLLHRYMDNYDKTQEVLPLAGDGWEEGDDVDTTDHIGCADDTGCADDAGCADDTGDANGGKGAEDKENYGANLVGDNLENGQKTNQPNGSNVPGEDQFEKREYPNEGHGSTNHIYAKTEKGITITKKKDETHIGGDHMVENSKSNCITEKQSEHSKTGDMVETNEIKKGTKNEEEELLLGGKEEMKDNIQMSEEQGGGDKSDKENMNKKSNDKEKKEIKLDLKKTILTKQEKNEYFMLCVYSFVSQLYDYINCPRESLQIIDKCINSIKHKVNEPLKYELIFTKGLIYKRNGNYVEAYKCLEKCRKFHIGDRYINSKTIKTCLKCGFIKDARKMASIFTNPLDNNFLKNINDTQCFWIEYNLALSYLNGHPNMHLNGYLDLKPSDIYDFGEESDRVSCGNGGMNDENNPIPMGDNQLNIGKNILVENDFLSRNELSDYNKGLYFLHLGHKQFLEIHEDQICFYYYTVRKLLYRSYRHLLYMTSLIFSSRFYRKFGKTIIRTLLHMHDYGMIPKIESNKQNKKKNKTNTSTGAQEDNELYEHMKKDPLENAQMYMNTFLSQPNIDLGVHHLNYEIEKRAGKDYAKMSDIILRMKYIFPHHNYHYKLAPVISHYLNTVPMDSINEDEKNIIVAKLNDILGLSNSTYNAELLKQIRKEYMDGFIQFCKKQKKGDLSYYQSALEMYMTCGEKVDEALLGSGYVDPKKNKLGRCFKFLKFLIKNKERHSELTHLMDRFKALCKESFPLATAFQ</sequence>
<feature type="region of interest" description="Disordered" evidence="4">
    <location>
        <begin position="1069"/>
        <end position="1091"/>
    </location>
</feature>
<feature type="compositionally biased region" description="Basic and acidic residues" evidence="4">
    <location>
        <begin position="752"/>
        <end position="770"/>
    </location>
</feature>
<dbReference type="OrthoDB" id="10263032at2759"/>
<evidence type="ECO:0000256" key="1">
    <source>
        <dbReference type="ARBA" id="ARBA00022737"/>
    </source>
</evidence>
<protein>
    <submittedName>
        <fullName evidence="5">N-alpha-acetyltransferase 15, NatA auxiliary subunit, putative</fullName>
        <ecNumber evidence="5">2.3.1.88</ecNumber>
    </submittedName>
</protein>
<evidence type="ECO:0000256" key="4">
    <source>
        <dbReference type="SAM" id="MobiDB-lite"/>
    </source>
</evidence>
<dbReference type="SUPFAM" id="SSF48452">
    <property type="entry name" value="TPR-like"/>
    <property type="match status" value="2"/>
</dbReference>
<dbReference type="Gene3D" id="1.25.40.1010">
    <property type="match status" value="1"/>
</dbReference>
<dbReference type="EC" id="2.3.1.88" evidence="5"/>
<keyword evidence="2 3" id="KW-0802">TPR repeat</keyword>